<feature type="domain" description="GRF-type" evidence="5">
    <location>
        <begin position="30"/>
        <end position="72"/>
    </location>
</feature>
<name>A0ABU6RLU4_9FABA</name>
<keyword evidence="1" id="KW-0479">Metal-binding</keyword>
<dbReference type="Pfam" id="PF06839">
    <property type="entry name" value="Zn_ribbon_GRF"/>
    <property type="match status" value="1"/>
</dbReference>
<organism evidence="6 7">
    <name type="scientific">Stylosanthes scabra</name>
    <dbReference type="NCBI Taxonomy" id="79078"/>
    <lineage>
        <taxon>Eukaryota</taxon>
        <taxon>Viridiplantae</taxon>
        <taxon>Streptophyta</taxon>
        <taxon>Embryophyta</taxon>
        <taxon>Tracheophyta</taxon>
        <taxon>Spermatophyta</taxon>
        <taxon>Magnoliopsida</taxon>
        <taxon>eudicotyledons</taxon>
        <taxon>Gunneridae</taxon>
        <taxon>Pentapetalae</taxon>
        <taxon>rosids</taxon>
        <taxon>fabids</taxon>
        <taxon>Fabales</taxon>
        <taxon>Fabaceae</taxon>
        <taxon>Papilionoideae</taxon>
        <taxon>50 kb inversion clade</taxon>
        <taxon>dalbergioids sensu lato</taxon>
        <taxon>Dalbergieae</taxon>
        <taxon>Pterocarpus clade</taxon>
        <taxon>Stylosanthes</taxon>
    </lineage>
</organism>
<evidence type="ECO:0000259" key="5">
    <source>
        <dbReference type="PROSITE" id="PS51999"/>
    </source>
</evidence>
<keyword evidence="7" id="KW-1185">Reference proteome</keyword>
<dbReference type="PANTHER" id="PTHR33248">
    <property type="entry name" value="ZINC ION-BINDING PROTEIN"/>
    <property type="match status" value="1"/>
</dbReference>
<keyword evidence="3" id="KW-0862">Zinc</keyword>
<evidence type="ECO:0000256" key="2">
    <source>
        <dbReference type="ARBA" id="ARBA00022771"/>
    </source>
</evidence>
<gene>
    <name evidence="6" type="ORF">PIB30_065119</name>
</gene>
<sequence length="140" mass="16290">MGRGGMDSQGSSGSRSLRSTASAQRKMLVCSHGVRPVLRVSRTIKNPERQFWGCVYYEVHGQCDFFFWADQELPKEDHEKTKLRKKVLSLKLKLKVKAYEWRLKMDTFLAILGWLGLFSMWLQKSEAKTHYHQVVRLNLG</sequence>
<dbReference type="PROSITE" id="PS51999">
    <property type="entry name" value="ZF_GRF"/>
    <property type="match status" value="1"/>
</dbReference>
<comment type="caution">
    <text evidence="6">The sequence shown here is derived from an EMBL/GenBank/DDBJ whole genome shotgun (WGS) entry which is preliminary data.</text>
</comment>
<dbReference type="Proteomes" id="UP001341840">
    <property type="component" value="Unassembled WGS sequence"/>
</dbReference>
<dbReference type="InterPro" id="IPR010666">
    <property type="entry name" value="Znf_GRF"/>
</dbReference>
<protein>
    <recommendedName>
        <fullName evidence="5">GRF-type domain-containing protein</fullName>
    </recommendedName>
</protein>
<dbReference type="EMBL" id="JASCZI010030853">
    <property type="protein sequence ID" value="MED6125077.1"/>
    <property type="molecule type" value="Genomic_DNA"/>
</dbReference>
<proteinExistence type="predicted"/>
<accession>A0ABU6RLU4</accession>
<evidence type="ECO:0000256" key="1">
    <source>
        <dbReference type="ARBA" id="ARBA00022723"/>
    </source>
</evidence>
<evidence type="ECO:0000313" key="6">
    <source>
        <dbReference type="EMBL" id="MED6125077.1"/>
    </source>
</evidence>
<evidence type="ECO:0000313" key="7">
    <source>
        <dbReference type="Proteomes" id="UP001341840"/>
    </source>
</evidence>
<evidence type="ECO:0000256" key="3">
    <source>
        <dbReference type="ARBA" id="ARBA00022833"/>
    </source>
</evidence>
<keyword evidence="2 4" id="KW-0863">Zinc-finger</keyword>
<evidence type="ECO:0000256" key="4">
    <source>
        <dbReference type="PROSITE-ProRule" id="PRU01343"/>
    </source>
</evidence>
<reference evidence="6 7" key="1">
    <citation type="journal article" date="2023" name="Plants (Basel)">
        <title>Bridging the Gap: Combining Genomics and Transcriptomics Approaches to Understand Stylosanthes scabra, an Orphan Legume from the Brazilian Caatinga.</title>
        <authorList>
            <person name="Ferreira-Neto J.R.C."/>
            <person name="da Silva M.D."/>
            <person name="Binneck E."/>
            <person name="de Melo N.F."/>
            <person name="da Silva R.H."/>
            <person name="de Melo A.L.T.M."/>
            <person name="Pandolfi V."/>
            <person name="Bustamante F.O."/>
            <person name="Brasileiro-Vidal A.C."/>
            <person name="Benko-Iseppon A.M."/>
        </authorList>
    </citation>
    <scope>NUCLEOTIDE SEQUENCE [LARGE SCALE GENOMIC DNA]</scope>
    <source>
        <tissue evidence="6">Leaves</tissue>
    </source>
</reference>